<dbReference type="GO" id="GO:0005737">
    <property type="term" value="C:cytoplasm"/>
    <property type="evidence" value="ECO:0007669"/>
    <property type="project" value="TreeGrafter"/>
</dbReference>
<dbReference type="Pfam" id="PF23598">
    <property type="entry name" value="LRR_14"/>
    <property type="match status" value="1"/>
</dbReference>
<evidence type="ECO:0000256" key="1">
    <source>
        <dbReference type="ARBA" id="ARBA00022614"/>
    </source>
</evidence>
<dbReference type="AlphaFoldDB" id="A0A0F9NS67"/>
<dbReference type="InterPro" id="IPR001611">
    <property type="entry name" value="Leu-rich_rpt"/>
</dbReference>
<evidence type="ECO:0000259" key="3">
    <source>
        <dbReference type="Pfam" id="PF23598"/>
    </source>
</evidence>
<dbReference type="InterPro" id="IPR032675">
    <property type="entry name" value="LRR_dom_sf"/>
</dbReference>
<dbReference type="Gene3D" id="3.80.10.10">
    <property type="entry name" value="Ribonuclease Inhibitor"/>
    <property type="match status" value="1"/>
</dbReference>
<dbReference type="InterPro" id="IPR055414">
    <property type="entry name" value="LRR_R13L4/SHOC2-like"/>
</dbReference>
<reference evidence="4" key="1">
    <citation type="journal article" date="2015" name="Nature">
        <title>Complex archaea that bridge the gap between prokaryotes and eukaryotes.</title>
        <authorList>
            <person name="Spang A."/>
            <person name="Saw J.H."/>
            <person name="Jorgensen S.L."/>
            <person name="Zaremba-Niedzwiedzka K."/>
            <person name="Martijn J."/>
            <person name="Lind A.E."/>
            <person name="van Eijk R."/>
            <person name="Schleper C."/>
            <person name="Guy L."/>
            <person name="Ettema T.J."/>
        </authorList>
    </citation>
    <scope>NUCLEOTIDE SEQUENCE</scope>
</reference>
<name>A0A0F9NS67_9ZZZZ</name>
<sequence length="364" mass="41632">MPKDFNFKVNENITLKLENNKTNIYIKGELFRQCKFLLMIISVEESNLYADINSIDDAAEILDMSLVGTEGIEGNEFIPAEERFWAHCSNLQAWCEHSYNTRLLHSNLAFPLLRKLEEIGDPKAKTVFKEEIANRFLSGNSKIQDFLLEEGYLDILSKSELLSLVKDSEIITKLEMLIGSPMRINTRYYPHPYGFVVEKGEITWLSLDDCSLRNIPNIIKNLSSLKGLILSKNSLVFLPDWIVEFRSLEYLDVSNNKLEKIPESIGRLQMLKWLKLNNNKLREIPDSIGDLAQLAVFFINGNMIKQLPNSIGKLESLKDLVLKDNLVVTIPDSIGYISSLKRLDVRGNPIRTLPNSISKRIILK</sequence>
<dbReference type="EMBL" id="LAZR01003071">
    <property type="protein sequence ID" value="KKN22325.1"/>
    <property type="molecule type" value="Genomic_DNA"/>
</dbReference>
<dbReference type="SUPFAM" id="SSF52058">
    <property type="entry name" value="L domain-like"/>
    <property type="match status" value="1"/>
</dbReference>
<accession>A0A0F9NS67</accession>
<dbReference type="InterPro" id="IPR050216">
    <property type="entry name" value="LRR_domain-containing"/>
</dbReference>
<dbReference type="PANTHER" id="PTHR48051:SF1">
    <property type="entry name" value="RAS SUPPRESSOR PROTEIN 1"/>
    <property type="match status" value="1"/>
</dbReference>
<dbReference type="InterPro" id="IPR003591">
    <property type="entry name" value="Leu-rich_rpt_typical-subtyp"/>
</dbReference>
<proteinExistence type="predicted"/>
<comment type="caution">
    <text evidence="4">The sequence shown here is derived from an EMBL/GenBank/DDBJ whole genome shotgun (WGS) entry which is preliminary data.</text>
</comment>
<dbReference type="SMART" id="SM00364">
    <property type="entry name" value="LRR_BAC"/>
    <property type="match status" value="4"/>
</dbReference>
<feature type="domain" description="Disease resistance R13L4/SHOC-2-like LRR" evidence="3">
    <location>
        <begin position="247"/>
        <end position="322"/>
    </location>
</feature>
<keyword evidence="2" id="KW-0677">Repeat</keyword>
<evidence type="ECO:0000313" key="4">
    <source>
        <dbReference type="EMBL" id="KKN22325.1"/>
    </source>
</evidence>
<dbReference type="PROSITE" id="PS51450">
    <property type="entry name" value="LRR"/>
    <property type="match status" value="2"/>
</dbReference>
<dbReference type="Pfam" id="PF00560">
    <property type="entry name" value="LRR_1"/>
    <property type="match status" value="1"/>
</dbReference>
<dbReference type="PANTHER" id="PTHR48051">
    <property type="match status" value="1"/>
</dbReference>
<organism evidence="4">
    <name type="scientific">marine sediment metagenome</name>
    <dbReference type="NCBI Taxonomy" id="412755"/>
    <lineage>
        <taxon>unclassified sequences</taxon>
        <taxon>metagenomes</taxon>
        <taxon>ecological metagenomes</taxon>
    </lineage>
</organism>
<keyword evidence="1" id="KW-0433">Leucine-rich repeat</keyword>
<protein>
    <recommendedName>
        <fullName evidence="3">Disease resistance R13L4/SHOC-2-like LRR domain-containing protein</fullName>
    </recommendedName>
</protein>
<gene>
    <name evidence="4" type="ORF">LCGC14_0916260</name>
</gene>
<dbReference type="SMART" id="SM00369">
    <property type="entry name" value="LRR_TYP"/>
    <property type="match status" value="5"/>
</dbReference>
<evidence type="ECO:0000256" key="2">
    <source>
        <dbReference type="ARBA" id="ARBA00022737"/>
    </source>
</evidence>